<feature type="domain" description="C2H2-type" evidence="2">
    <location>
        <begin position="425"/>
        <end position="450"/>
    </location>
</feature>
<protein>
    <recommendedName>
        <fullName evidence="2">C2H2-type domain-containing protein</fullName>
    </recommendedName>
</protein>
<dbReference type="EMBL" id="BRXZ01003127">
    <property type="protein sequence ID" value="GMH47904.1"/>
    <property type="molecule type" value="Genomic_DNA"/>
</dbReference>
<organism evidence="3 4">
    <name type="scientific">Triparma retinervis</name>
    <dbReference type="NCBI Taxonomy" id="2557542"/>
    <lineage>
        <taxon>Eukaryota</taxon>
        <taxon>Sar</taxon>
        <taxon>Stramenopiles</taxon>
        <taxon>Ochrophyta</taxon>
        <taxon>Bolidophyceae</taxon>
        <taxon>Parmales</taxon>
        <taxon>Triparmaceae</taxon>
        <taxon>Triparma</taxon>
    </lineage>
</organism>
<feature type="domain" description="C2H2-type" evidence="2">
    <location>
        <begin position="455"/>
        <end position="481"/>
    </location>
</feature>
<comment type="caution">
    <text evidence="3">The sequence shown here is derived from an EMBL/GenBank/DDBJ whole genome shotgun (WGS) entry which is preliminary data.</text>
</comment>
<name>A0A9W6ZC92_9STRA</name>
<dbReference type="InterPro" id="IPR013087">
    <property type="entry name" value="Znf_C2H2_type"/>
</dbReference>
<dbReference type="OrthoDB" id="5785100at2759"/>
<accession>A0A9W6ZC92</accession>
<sequence>PGTHQQSSVPKQRARPSNEEKPSHKRTKADNNELIEGYNPDDPGLCNLQSTFDYYSAQYPDLTDPGLNDGEDDGDEVNDGLSEYDSKVEQIPFGDLSNESSQLLPPVLSQLVMAMKFLGMVMQDAWLIYSLALVKANQNECPDVMKAIAASVVLAAKRLTPTVEAVQSEMSNFSRMGWSPGKVATYERVLRGTGVSAEQARSWTMMIHKELNGGLAYFLKWFLSPATVSGNHTASPFVALFILLSSVLENNQLPTDARWAEIFITAVEGLALARKCSVSLTTLLRFFDLKQDDADCLSAKIMGLWFFDGRKRFNVRPLTKTEHKNAKLTKIASQIGLTSSEEGVYSSDDTLDDGYIPDDGSLNSVTERYTNIKRDKNGNIVRPCRINGCPFEGNSAKMNFHRQEVHKIDVHGDGKKRNKDGNIIRGCSIDGCPYSTGSTRDMESHKTRKHSIGGFLCDSPGCNYKAGTTKDLKTHKEGKKHQKKYGSS</sequence>
<feature type="domain" description="C2H2-type" evidence="2">
    <location>
        <begin position="382"/>
        <end position="406"/>
    </location>
</feature>
<evidence type="ECO:0000313" key="4">
    <source>
        <dbReference type="Proteomes" id="UP001165082"/>
    </source>
</evidence>
<dbReference type="AlphaFoldDB" id="A0A9W6ZC92"/>
<proteinExistence type="predicted"/>
<evidence type="ECO:0000313" key="3">
    <source>
        <dbReference type="EMBL" id="GMH47904.1"/>
    </source>
</evidence>
<feature type="non-terminal residue" evidence="3">
    <location>
        <position position="1"/>
    </location>
</feature>
<keyword evidence="4" id="KW-1185">Reference proteome</keyword>
<feature type="compositionally biased region" description="Polar residues" evidence="1">
    <location>
        <begin position="1"/>
        <end position="10"/>
    </location>
</feature>
<feature type="compositionally biased region" description="Acidic residues" evidence="1">
    <location>
        <begin position="69"/>
        <end position="78"/>
    </location>
</feature>
<evidence type="ECO:0000259" key="2">
    <source>
        <dbReference type="SMART" id="SM00355"/>
    </source>
</evidence>
<feature type="region of interest" description="Disordered" evidence="1">
    <location>
        <begin position="59"/>
        <end position="81"/>
    </location>
</feature>
<dbReference type="SMART" id="SM00355">
    <property type="entry name" value="ZnF_C2H2"/>
    <property type="match status" value="3"/>
</dbReference>
<evidence type="ECO:0000256" key="1">
    <source>
        <dbReference type="SAM" id="MobiDB-lite"/>
    </source>
</evidence>
<reference evidence="3" key="1">
    <citation type="submission" date="2022-07" db="EMBL/GenBank/DDBJ databases">
        <title>Genome analysis of Parmales, a sister group of diatoms, reveals the evolutionary specialization of diatoms from phago-mixotrophs to photoautotrophs.</title>
        <authorList>
            <person name="Ban H."/>
            <person name="Sato S."/>
            <person name="Yoshikawa S."/>
            <person name="Kazumasa Y."/>
            <person name="Nakamura Y."/>
            <person name="Ichinomiya M."/>
            <person name="Saitoh K."/>
            <person name="Sato N."/>
            <person name="Blanc-Mathieu R."/>
            <person name="Endo H."/>
            <person name="Kuwata A."/>
            <person name="Ogata H."/>
        </authorList>
    </citation>
    <scope>NUCLEOTIDE SEQUENCE</scope>
</reference>
<feature type="region of interest" description="Disordered" evidence="1">
    <location>
        <begin position="1"/>
        <end position="44"/>
    </location>
</feature>
<dbReference type="Proteomes" id="UP001165082">
    <property type="component" value="Unassembled WGS sequence"/>
</dbReference>
<gene>
    <name evidence="3" type="ORF">TrRE_jg12215</name>
</gene>